<dbReference type="Pfam" id="PF00106">
    <property type="entry name" value="adh_short"/>
    <property type="match status" value="1"/>
</dbReference>
<evidence type="ECO:0000256" key="1">
    <source>
        <dbReference type="ARBA" id="ARBA00006484"/>
    </source>
</evidence>
<dbReference type="OrthoDB" id="9808187at2"/>
<gene>
    <name evidence="5" type="ORF">D0Z08_14720</name>
</gene>
<accession>A0A417Y0Z0</accession>
<organism evidence="5 6">
    <name type="scientific">Nocardioides immobilis</name>
    <dbReference type="NCBI Taxonomy" id="2049295"/>
    <lineage>
        <taxon>Bacteria</taxon>
        <taxon>Bacillati</taxon>
        <taxon>Actinomycetota</taxon>
        <taxon>Actinomycetes</taxon>
        <taxon>Propionibacteriales</taxon>
        <taxon>Nocardioidaceae</taxon>
        <taxon>Nocardioides</taxon>
    </lineage>
</organism>
<name>A0A417Y0Z0_9ACTN</name>
<dbReference type="InterPro" id="IPR002347">
    <property type="entry name" value="SDR_fam"/>
</dbReference>
<dbReference type="AlphaFoldDB" id="A0A417Y0Z0"/>
<dbReference type="CDD" id="cd05233">
    <property type="entry name" value="SDR_c"/>
    <property type="match status" value="1"/>
</dbReference>
<keyword evidence="2" id="KW-0560">Oxidoreductase</keyword>
<dbReference type="Gene3D" id="3.40.50.720">
    <property type="entry name" value="NAD(P)-binding Rossmann-like Domain"/>
    <property type="match status" value="1"/>
</dbReference>
<dbReference type="InterPro" id="IPR020904">
    <property type="entry name" value="Sc_DH/Rdtase_CS"/>
</dbReference>
<sequence>MGRMDGKVVFITGAGRGQGRSHALVLAREGAAGVVVTDICEDIPEMAPNTTATQADLDETERLVKEIGVPCLAIKADARRSEEMAAAVQRTIEQFGRIDVLAVNHGVAAARNWQDQTDEFFDATIETDLSAAWRVTKAVLPHMVEQGSGSIIFTSSVSGVQPFPTLTAYSAAKAGLIGLMKSLANELGPHSIRVNAVLPGATGTSMLLDQHVLDGFRGGPGGTIEDVRFPARATFLLPVDWLDPEDISHGVLFLASDEARRVTGVVLPIDGGTLAGAPGIPPVAAERIGALQWQIDNPQPR</sequence>
<dbReference type="EMBL" id="QXGH01000018">
    <property type="protein sequence ID" value="RHW26227.1"/>
    <property type="molecule type" value="Genomic_DNA"/>
</dbReference>
<comment type="caution">
    <text evidence="5">The sequence shown here is derived from an EMBL/GenBank/DDBJ whole genome shotgun (WGS) entry which is preliminary data.</text>
</comment>
<dbReference type="GO" id="GO:0016491">
    <property type="term" value="F:oxidoreductase activity"/>
    <property type="evidence" value="ECO:0007669"/>
    <property type="project" value="UniProtKB-KW"/>
</dbReference>
<protein>
    <submittedName>
        <fullName evidence="5">NAD(P)-dependent oxidoreductase</fullName>
    </submittedName>
</protein>
<dbReference type="Proteomes" id="UP000283644">
    <property type="component" value="Unassembled WGS sequence"/>
</dbReference>
<dbReference type="PRINTS" id="PR00080">
    <property type="entry name" value="SDRFAMILY"/>
</dbReference>
<dbReference type="PROSITE" id="PS00061">
    <property type="entry name" value="ADH_SHORT"/>
    <property type="match status" value="1"/>
</dbReference>
<dbReference type="PANTHER" id="PTHR24321:SF8">
    <property type="entry name" value="ESTRADIOL 17-BETA-DEHYDROGENASE 8-RELATED"/>
    <property type="match status" value="1"/>
</dbReference>
<dbReference type="FunFam" id="3.40.50.720:FF:000084">
    <property type="entry name" value="Short-chain dehydrogenase reductase"/>
    <property type="match status" value="1"/>
</dbReference>
<dbReference type="PRINTS" id="PR00081">
    <property type="entry name" value="GDHRDH"/>
</dbReference>
<evidence type="ECO:0000313" key="6">
    <source>
        <dbReference type="Proteomes" id="UP000283644"/>
    </source>
</evidence>
<dbReference type="SUPFAM" id="SSF51735">
    <property type="entry name" value="NAD(P)-binding Rossmann-fold domains"/>
    <property type="match status" value="1"/>
</dbReference>
<dbReference type="InterPro" id="IPR023985">
    <property type="entry name" value="SDR_subfam_1"/>
</dbReference>
<dbReference type="InterPro" id="IPR036291">
    <property type="entry name" value="NAD(P)-bd_dom_sf"/>
</dbReference>
<reference evidence="5 6" key="1">
    <citation type="submission" date="2018-09" db="EMBL/GenBank/DDBJ databases">
        <title>Genome sequencing of Nocardioides immobilis CCTCC AB 2017083 for comparison to Nocardioides silvaticus.</title>
        <authorList>
            <person name="Li C."/>
            <person name="Wang G."/>
        </authorList>
    </citation>
    <scope>NUCLEOTIDE SEQUENCE [LARGE SCALE GENOMIC DNA]</scope>
    <source>
        <strain evidence="5 6">CCTCC AB 2017083</strain>
    </source>
</reference>
<evidence type="ECO:0000256" key="2">
    <source>
        <dbReference type="ARBA" id="ARBA00023002"/>
    </source>
</evidence>
<proteinExistence type="inferred from homology"/>
<keyword evidence="3" id="KW-0520">NAD</keyword>
<dbReference type="PANTHER" id="PTHR24321">
    <property type="entry name" value="DEHYDROGENASES, SHORT CHAIN"/>
    <property type="match status" value="1"/>
</dbReference>
<evidence type="ECO:0000256" key="4">
    <source>
        <dbReference type="RuleBase" id="RU000363"/>
    </source>
</evidence>
<dbReference type="NCBIfam" id="TIGR03971">
    <property type="entry name" value="SDR_subfam_1"/>
    <property type="match status" value="1"/>
</dbReference>
<evidence type="ECO:0000256" key="3">
    <source>
        <dbReference type="ARBA" id="ARBA00023027"/>
    </source>
</evidence>
<keyword evidence="6" id="KW-1185">Reference proteome</keyword>
<comment type="similarity">
    <text evidence="1 4">Belongs to the short-chain dehydrogenases/reductases (SDR) family.</text>
</comment>
<evidence type="ECO:0000313" key="5">
    <source>
        <dbReference type="EMBL" id="RHW26227.1"/>
    </source>
</evidence>
<dbReference type="RefSeq" id="WP_118926013.1">
    <property type="nucleotide sequence ID" value="NZ_QXGH01000018.1"/>
</dbReference>